<keyword evidence="2" id="KW-1185">Reference proteome</keyword>
<dbReference type="EMBL" id="KQ977413">
    <property type="protein sequence ID" value="KYN02861.1"/>
    <property type="molecule type" value="Genomic_DNA"/>
</dbReference>
<evidence type="ECO:0000313" key="1">
    <source>
        <dbReference type="EMBL" id="KYN02861.1"/>
    </source>
</evidence>
<sequence length="180" mass="20267">SAGRNKVSVALNNHDKANSILRLDSLKANNLRASIPAFRVMRTGVAKNISLDITEENILKDFSSQAKILSVKRLQHQLLPRSLTYMHVSFPIIPYIPRFGHISSDCKSTPRCTRCGQGKHNNQEDCPRVHLPPQCVNCNQDHFPSSSKCPLYLKHKQVYQLAADKNISYMEARTRLGLSS</sequence>
<name>A0A151IJF5_9HYME</name>
<proteinExistence type="predicted"/>
<evidence type="ECO:0008006" key="3">
    <source>
        <dbReference type="Google" id="ProtNLM"/>
    </source>
</evidence>
<evidence type="ECO:0000313" key="2">
    <source>
        <dbReference type="Proteomes" id="UP000078542"/>
    </source>
</evidence>
<organism evidence="1 2">
    <name type="scientific">Cyphomyrmex costatus</name>
    <dbReference type="NCBI Taxonomy" id="456900"/>
    <lineage>
        <taxon>Eukaryota</taxon>
        <taxon>Metazoa</taxon>
        <taxon>Ecdysozoa</taxon>
        <taxon>Arthropoda</taxon>
        <taxon>Hexapoda</taxon>
        <taxon>Insecta</taxon>
        <taxon>Pterygota</taxon>
        <taxon>Neoptera</taxon>
        <taxon>Endopterygota</taxon>
        <taxon>Hymenoptera</taxon>
        <taxon>Apocrita</taxon>
        <taxon>Aculeata</taxon>
        <taxon>Formicoidea</taxon>
        <taxon>Formicidae</taxon>
        <taxon>Myrmicinae</taxon>
        <taxon>Cyphomyrmex</taxon>
    </lineage>
</organism>
<reference evidence="1 2" key="1">
    <citation type="submission" date="2016-03" db="EMBL/GenBank/DDBJ databases">
        <title>Cyphomyrmex costatus WGS genome.</title>
        <authorList>
            <person name="Nygaard S."/>
            <person name="Hu H."/>
            <person name="Boomsma J."/>
            <person name="Zhang G."/>
        </authorList>
    </citation>
    <scope>NUCLEOTIDE SEQUENCE [LARGE SCALE GENOMIC DNA]</scope>
    <source>
        <strain evidence="1">MS0001</strain>
        <tissue evidence="1">Whole body</tissue>
    </source>
</reference>
<dbReference type="AlphaFoldDB" id="A0A151IJF5"/>
<feature type="non-terminal residue" evidence="1">
    <location>
        <position position="1"/>
    </location>
</feature>
<gene>
    <name evidence="1" type="ORF">ALC62_06311</name>
</gene>
<dbReference type="Proteomes" id="UP000078542">
    <property type="component" value="Unassembled WGS sequence"/>
</dbReference>
<protein>
    <recommendedName>
        <fullName evidence="3">Nucleic-acid-binding protein from mobile element jockey</fullName>
    </recommendedName>
</protein>
<accession>A0A151IJF5</accession>